<accession>A0ABX9KF17</accession>
<sequence>MWVKRGENETIEEKKRKKEVITLVRKIKFKKKSNYNNIDPGIIPVEEYDLLEKNIVNMMTYNTFLDNGMVRLKETIDEKIMLEVPIFKMINDYLEILKKEGEIRLTKIGNLPPKYVKELYHNNEIKEGLIEDGISTLRNEWDSEGVVVARVISEICKFTKIRKNILSLTMIGKKIMGDKRAFFREVMMTFTNGYNWGYLDGYDESLRLGEIASYTYYLINKYGNTLRDTTFYSEKIVLAFPMVLLPLKTKNNCTKTREDQFNNIYSLRTFKRYMEFLGIVKLSSEGFGKKIMKKQLFDKIIDLTPINRMKELNFKERKKDGIEGLISYLNPNQLSKLKFDKDE</sequence>
<reference evidence="1 2" key="1">
    <citation type="submission" date="2018-08" db="EMBL/GenBank/DDBJ databases">
        <title>Draft genome sequence of Psychrilyobacter sp. strain SD5 isolated from Black Sea water.</title>
        <authorList>
            <person name="Yadav S."/>
            <person name="Villanueva L."/>
            <person name="Damste J.S.S."/>
        </authorList>
    </citation>
    <scope>NUCLEOTIDE SEQUENCE [LARGE SCALE GENOMIC DNA]</scope>
    <source>
        <strain evidence="1 2">SD5</strain>
    </source>
</reference>
<organism evidence="1 2">
    <name type="scientific">Psychrilyobacter piezotolerans</name>
    <dbReference type="NCBI Taxonomy" id="2293438"/>
    <lineage>
        <taxon>Bacteria</taxon>
        <taxon>Fusobacteriati</taxon>
        <taxon>Fusobacteriota</taxon>
        <taxon>Fusobacteriia</taxon>
        <taxon>Fusobacteriales</taxon>
        <taxon>Fusobacteriaceae</taxon>
        <taxon>Psychrilyobacter</taxon>
    </lineage>
</organism>
<name>A0ABX9KF17_9FUSO</name>
<comment type="caution">
    <text evidence="1">The sequence shown here is derived from an EMBL/GenBank/DDBJ whole genome shotgun (WGS) entry which is preliminary data.</text>
</comment>
<gene>
    <name evidence="1" type="ORF">DYH56_11530</name>
</gene>
<keyword evidence="2" id="KW-1185">Reference proteome</keyword>
<evidence type="ECO:0000313" key="1">
    <source>
        <dbReference type="EMBL" id="REI40349.1"/>
    </source>
</evidence>
<proteinExistence type="predicted"/>
<evidence type="ECO:0000313" key="2">
    <source>
        <dbReference type="Proteomes" id="UP000263486"/>
    </source>
</evidence>
<dbReference type="Proteomes" id="UP000263486">
    <property type="component" value="Unassembled WGS sequence"/>
</dbReference>
<protein>
    <submittedName>
        <fullName evidence="1">Uncharacterized protein</fullName>
    </submittedName>
</protein>
<dbReference type="EMBL" id="QUAJ01000021">
    <property type="protein sequence ID" value="REI40349.1"/>
    <property type="molecule type" value="Genomic_DNA"/>
</dbReference>